<organism evidence="6 7">
    <name type="scientific">Taxus chinensis</name>
    <name type="common">Chinese yew</name>
    <name type="synonym">Taxus wallichiana var. chinensis</name>
    <dbReference type="NCBI Taxonomy" id="29808"/>
    <lineage>
        <taxon>Eukaryota</taxon>
        <taxon>Viridiplantae</taxon>
        <taxon>Streptophyta</taxon>
        <taxon>Embryophyta</taxon>
        <taxon>Tracheophyta</taxon>
        <taxon>Spermatophyta</taxon>
        <taxon>Pinopsida</taxon>
        <taxon>Pinidae</taxon>
        <taxon>Conifers II</taxon>
        <taxon>Cupressales</taxon>
        <taxon>Taxaceae</taxon>
        <taxon>Taxus</taxon>
    </lineage>
</organism>
<comment type="similarity">
    <text evidence="2">Belongs to the OSBP family.</text>
</comment>
<comment type="caution">
    <text evidence="6">The sequence shown here is derived from an EMBL/GenBank/DDBJ whole genome shotgun (WGS) entry which is preliminary data.</text>
</comment>
<dbReference type="Proteomes" id="UP000824469">
    <property type="component" value="Unassembled WGS sequence"/>
</dbReference>
<accession>A0AA38CKV8</accession>
<reference evidence="6 7" key="1">
    <citation type="journal article" date="2021" name="Nat. Plants">
        <title>The Taxus genome provides insights into paclitaxel biosynthesis.</title>
        <authorList>
            <person name="Xiong X."/>
            <person name="Gou J."/>
            <person name="Liao Q."/>
            <person name="Li Y."/>
            <person name="Zhou Q."/>
            <person name="Bi G."/>
            <person name="Li C."/>
            <person name="Du R."/>
            <person name="Wang X."/>
            <person name="Sun T."/>
            <person name="Guo L."/>
            <person name="Liang H."/>
            <person name="Lu P."/>
            <person name="Wu Y."/>
            <person name="Zhang Z."/>
            <person name="Ro D.K."/>
            <person name="Shang Y."/>
            <person name="Huang S."/>
            <person name="Yan J."/>
        </authorList>
    </citation>
    <scope>NUCLEOTIDE SEQUENCE [LARGE SCALE GENOMIC DNA]</scope>
    <source>
        <strain evidence="6">Ta-2019</strain>
    </source>
</reference>
<dbReference type="AlphaFoldDB" id="A0AA38CKV8"/>
<dbReference type="GO" id="GO:0032934">
    <property type="term" value="F:sterol binding"/>
    <property type="evidence" value="ECO:0007669"/>
    <property type="project" value="TreeGrafter"/>
</dbReference>
<dbReference type="GO" id="GO:0005829">
    <property type="term" value="C:cytosol"/>
    <property type="evidence" value="ECO:0007669"/>
    <property type="project" value="TreeGrafter"/>
</dbReference>
<name>A0AA38CKV8_TAXCH</name>
<evidence type="ECO:0000256" key="1">
    <source>
        <dbReference type="ARBA" id="ARBA00003361"/>
    </source>
</evidence>
<dbReference type="SUPFAM" id="SSF144000">
    <property type="entry name" value="Oxysterol-binding protein-like"/>
    <property type="match status" value="1"/>
</dbReference>
<keyword evidence="3" id="KW-0597">Phosphoprotein</keyword>
<feature type="domain" description="PH" evidence="5">
    <location>
        <begin position="1"/>
        <end position="47"/>
    </location>
</feature>
<evidence type="ECO:0000256" key="3">
    <source>
        <dbReference type="ARBA" id="ARBA00022553"/>
    </source>
</evidence>
<dbReference type="EMBL" id="JAHRHJ020000009">
    <property type="protein sequence ID" value="KAH9302595.1"/>
    <property type="molecule type" value="Genomic_DNA"/>
</dbReference>
<protein>
    <recommendedName>
        <fullName evidence="5">PH domain-containing protein</fullName>
    </recommendedName>
</protein>
<evidence type="ECO:0000259" key="5">
    <source>
        <dbReference type="PROSITE" id="PS50003"/>
    </source>
</evidence>
<gene>
    <name evidence="6" type="ORF">KI387_014178</name>
</gene>
<feature type="region of interest" description="Disordered" evidence="4">
    <location>
        <begin position="135"/>
        <end position="154"/>
    </location>
</feature>
<dbReference type="OMA" id="WIDAIHQ"/>
<feature type="non-terminal residue" evidence="6">
    <location>
        <position position="923"/>
    </location>
</feature>
<dbReference type="GO" id="GO:0016020">
    <property type="term" value="C:membrane"/>
    <property type="evidence" value="ECO:0007669"/>
    <property type="project" value="TreeGrafter"/>
</dbReference>
<dbReference type="InterPro" id="IPR037239">
    <property type="entry name" value="OSBP_sf"/>
</dbReference>
<dbReference type="PANTHER" id="PTHR10972:SF205">
    <property type="entry name" value="OXYSTEROL-BINDING PROTEIN 1"/>
    <property type="match status" value="1"/>
</dbReference>
<evidence type="ECO:0000313" key="6">
    <source>
        <dbReference type="EMBL" id="KAH9302595.1"/>
    </source>
</evidence>
<sequence>LLGSTVVAIPGKDTQYKIVKDPAIYYLRTATWEQRQAWIDAIHQSIHTYNTSLQKAATGTLPMESVMSHQRIPANAKGNLEEQEKELHRRLSTRMQEMEPFRQAFLQQLQTHQGSVSVLVSTIDFKDQVDPNSSNLSKISDQVPSATRNSKIGDTSDLPLSLTAATESEIATQTQGGYLHENQIHGKSFCAKNEFSDKRSRSVGPGLTMRRKAGHPQNASIGDGDFEFHDLGGCIGRELFRRRKRGGNGPYRLLDGSLSDTEVKQIPFSSINQNINFPVSKIADKMPIRSHSTWTERNVHYGGDENGYRDKSMKSLKHPVKSSEQCSTTNYDKDIQPALDNSLYSSWNQMQDAFSKVLKEEIRRGVLLEAENAVLKECCSMLPHLQKYQNDLFALQERSLSERSTPEIDGTRKINRENIKDEQDVQESDDEISCVSTNLTNEEYFEALEVLNQHDYTVKGIASQELEALGEEVDPTQEPPEEPDLVGDADILSEQEGEEYDCPRTRLPAPRPLSRGFSLWTIMKNAIGKDLTNITMPATLNEPLSMLQRCAEEMQYRHLLEKASQVDDSIERLVLVSAFACATYHGSLHRDYKPFNPLLGETYEWQAPDNTARFISEQVSHHPPIMAFFAESTSGNYIFYGEVEIKNKFWGRSVEILPAGIFHLHFPKYNDHYTWNKVSSSVHNIIIGKLWLDTYGEMLVQNHRTKEAGRIHFHKANNIDHGRISGKIFNARGMPQVSINGNYMDELFASPELGSNCLDTDSFSRCIWKRPDPPEDYQQQYCFNRFAISLNELKPELEVQLPCTDARFRPDQRALENGDVEKATLEKYRLEDKQRAACKWRKDQLKEWKCMWFQQRDSKKNHVNSLKDGDIEPTWILVFGIRAGFLLCSVISRCLFLLSVFRDFVYNISESRKTRTRERGLVF</sequence>
<keyword evidence="7" id="KW-1185">Reference proteome</keyword>
<dbReference type="Gene3D" id="3.30.70.3490">
    <property type="match status" value="1"/>
</dbReference>
<dbReference type="FunFam" id="2.40.160.120:FF:000001">
    <property type="entry name" value="Oxysterol-binding protein"/>
    <property type="match status" value="1"/>
</dbReference>
<evidence type="ECO:0000256" key="2">
    <source>
        <dbReference type="ARBA" id="ARBA00008842"/>
    </source>
</evidence>
<proteinExistence type="inferred from homology"/>
<dbReference type="InterPro" id="IPR001849">
    <property type="entry name" value="PH_domain"/>
</dbReference>
<comment type="function">
    <text evidence="1">May be involved in the transport of sterols.</text>
</comment>
<evidence type="ECO:0000313" key="7">
    <source>
        <dbReference type="Proteomes" id="UP000824469"/>
    </source>
</evidence>
<dbReference type="GO" id="GO:0120009">
    <property type="term" value="P:intermembrane lipid transfer"/>
    <property type="evidence" value="ECO:0007669"/>
    <property type="project" value="UniProtKB-ARBA"/>
</dbReference>
<dbReference type="InterPro" id="IPR000648">
    <property type="entry name" value="Oxysterol-bd"/>
</dbReference>
<evidence type="ECO:0000256" key="4">
    <source>
        <dbReference type="SAM" id="MobiDB-lite"/>
    </source>
</evidence>
<dbReference type="Gene3D" id="2.40.160.120">
    <property type="match status" value="1"/>
</dbReference>
<feature type="region of interest" description="Disordered" evidence="4">
    <location>
        <begin position="200"/>
        <end position="221"/>
    </location>
</feature>
<feature type="compositionally biased region" description="Polar residues" evidence="4">
    <location>
        <begin position="135"/>
        <end position="153"/>
    </location>
</feature>
<dbReference type="PANTHER" id="PTHR10972">
    <property type="entry name" value="OXYSTEROL-BINDING PROTEIN-RELATED"/>
    <property type="match status" value="1"/>
</dbReference>
<feature type="region of interest" description="Disordered" evidence="4">
    <location>
        <begin position="305"/>
        <end position="331"/>
    </location>
</feature>
<dbReference type="PROSITE" id="PS50003">
    <property type="entry name" value="PH_DOMAIN"/>
    <property type="match status" value="1"/>
</dbReference>
<dbReference type="Pfam" id="PF01237">
    <property type="entry name" value="Oxysterol_BP"/>
    <property type="match status" value="1"/>
</dbReference>